<evidence type="ECO:0000313" key="11">
    <source>
        <dbReference type="Proteomes" id="UP000182444"/>
    </source>
</evidence>
<dbReference type="Proteomes" id="UP000182444">
    <property type="component" value="Chromosome 1C"/>
</dbReference>
<comment type="subcellular location">
    <subcellularLocation>
        <location evidence="1 9">Nucleus</location>
    </subcellularLocation>
</comment>
<dbReference type="GeneID" id="2909606"/>
<keyword evidence="5 9" id="KW-0010">Activator</keyword>
<reference evidence="10 11" key="1">
    <citation type="journal article" date="2016" name="PLoS ONE">
        <title>Sequence Assembly of Yarrowia lipolytica Strain W29/CLIB89 Shows Transposable Element Diversity.</title>
        <authorList>
            <person name="Magnan C."/>
            <person name="Yu J."/>
            <person name="Chang I."/>
            <person name="Jahn E."/>
            <person name="Kanomata Y."/>
            <person name="Wu J."/>
            <person name="Zeller M."/>
            <person name="Oakes M."/>
            <person name="Baldi P."/>
            <person name="Sandmeyer S."/>
        </authorList>
    </citation>
    <scope>NUCLEOTIDE SEQUENCE [LARGE SCALE GENOMIC DNA]</scope>
    <source>
        <strain evidence="11">CLIB89(W29)</strain>
    </source>
</reference>
<evidence type="ECO:0000256" key="5">
    <source>
        <dbReference type="ARBA" id="ARBA00023159"/>
    </source>
</evidence>
<dbReference type="Pfam" id="PF08612">
    <property type="entry name" value="Med20"/>
    <property type="match status" value="1"/>
</dbReference>
<evidence type="ECO:0000256" key="4">
    <source>
        <dbReference type="ARBA" id="ARBA00023015"/>
    </source>
</evidence>
<evidence type="ECO:0000256" key="3">
    <source>
        <dbReference type="ARBA" id="ARBA00019690"/>
    </source>
</evidence>
<dbReference type="VEuPathDB" id="FungiDB:YALI0_C23320g"/>
<evidence type="ECO:0000256" key="8">
    <source>
        <dbReference type="ARBA" id="ARBA00031954"/>
    </source>
</evidence>
<dbReference type="KEGG" id="yli:2909606"/>
<dbReference type="InterPro" id="IPR013921">
    <property type="entry name" value="Mediator_Med20"/>
</dbReference>
<dbReference type="PANTHER" id="PTHR12465:SF0">
    <property type="entry name" value="MEDIATOR OF RNA POLYMERASE II TRANSCRIPTION SUBUNIT 20"/>
    <property type="match status" value="1"/>
</dbReference>
<evidence type="ECO:0000313" key="10">
    <source>
        <dbReference type="EMBL" id="AOW03301.1"/>
    </source>
</evidence>
<dbReference type="Gene3D" id="3.30.310.180">
    <property type="match status" value="1"/>
</dbReference>
<proteinExistence type="inferred from homology"/>
<dbReference type="GO" id="GO:0003713">
    <property type="term" value="F:transcription coactivator activity"/>
    <property type="evidence" value="ECO:0007669"/>
    <property type="project" value="TreeGrafter"/>
</dbReference>
<comment type="similarity">
    <text evidence="2 9">Belongs to the Mediator complex subunit 20 family.</text>
</comment>
<dbReference type="GO" id="GO:0006357">
    <property type="term" value="P:regulation of transcription by RNA polymerase II"/>
    <property type="evidence" value="ECO:0007669"/>
    <property type="project" value="InterPro"/>
</dbReference>
<dbReference type="EMBL" id="CP017555">
    <property type="protein sequence ID" value="AOW03301.1"/>
    <property type="molecule type" value="Genomic_DNA"/>
</dbReference>
<name>A0A1H6PQH8_YARLL</name>
<protein>
    <recommendedName>
        <fullName evidence="3 9">Mediator of RNA polymerase II transcription subunit 20</fullName>
    </recommendedName>
    <alternativeName>
        <fullName evidence="8 9">Mediator complex subunit 20</fullName>
    </alternativeName>
</protein>
<dbReference type="GO" id="GO:0016592">
    <property type="term" value="C:mediator complex"/>
    <property type="evidence" value="ECO:0007669"/>
    <property type="project" value="InterPro"/>
</dbReference>
<dbReference type="VEuPathDB" id="FungiDB:YALI1_C32137g"/>
<evidence type="ECO:0000256" key="7">
    <source>
        <dbReference type="ARBA" id="ARBA00023242"/>
    </source>
</evidence>
<keyword evidence="6 9" id="KW-0804">Transcription</keyword>
<sequence>MVTILQYSADVTATTISTYRSELSAQLAQNLGKWSFELKMYKPNPASIGRSEHHNGNIPQGQQEAAAADQEIGGVAALYTLTQAHSKGDMVYVTQGSAVQGQPGVVVSDSFDMVLQNKMKSIWILRQTLRGDGAEYELMGDAYGRVKVRLANVFLQGTFRGLLFQYEYEGDTLDDRQQQHLMEFIQSSGFPSSNLIIGGNGSGLVQTGTQFVEALAQK</sequence>
<evidence type="ECO:0000256" key="2">
    <source>
        <dbReference type="ARBA" id="ARBA00010743"/>
    </source>
</evidence>
<dbReference type="AlphaFoldDB" id="A0A1H6PQH8"/>
<gene>
    <name evidence="10" type="ORF">YALI1_C32137g</name>
</gene>
<keyword evidence="7 9" id="KW-0539">Nucleus</keyword>
<comment type="function">
    <text evidence="9">Component of the Mediator complex, a coactivator involved in the regulated transcription of nearly all RNA polymerase II-dependent genes. Mediator functions as a bridge to convey information from gene-specific regulatory proteins to the basal RNA polymerase II transcription machinery.</text>
</comment>
<dbReference type="OrthoDB" id="1854899at2759"/>
<organism evidence="10 11">
    <name type="scientific">Yarrowia lipolytica</name>
    <name type="common">Candida lipolytica</name>
    <dbReference type="NCBI Taxonomy" id="4952"/>
    <lineage>
        <taxon>Eukaryota</taxon>
        <taxon>Fungi</taxon>
        <taxon>Dikarya</taxon>
        <taxon>Ascomycota</taxon>
        <taxon>Saccharomycotina</taxon>
        <taxon>Dipodascomycetes</taxon>
        <taxon>Dipodascales</taxon>
        <taxon>Dipodascales incertae sedis</taxon>
        <taxon>Yarrowia</taxon>
    </lineage>
</organism>
<dbReference type="InterPro" id="IPR016532">
    <property type="entry name" value="Med20"/>
</dbReference>
<keyword evidence="4 9" id="KW-0805">Transcription regulation</keyword>
<dbReference type="SMR" id="A0A1H6PQH8"/>
<evidence type="ECO:0000256" key="6">
    <source>
        <dbReference type="ARBA" id="ARBA00023163"/>
    </source>
</evidence>
<accession>A0A1H6PQH8</accession>
<dbReference type="RefSeq" id="XP_502176.1">
    <property type="nucleotide sequence ID" value="XM_502176.3"/>
</dbReference>
<dbReference type="PIRSF" id="PIRSF007945">
    <property type="entry name" value="SRB2"/>
    <property type="match status" value="1"/>
</dbReference>
<evidence type="ECO:0000256" key="9">
    <source>
        <dbReference type="PIRNR" id="PIRNR007945"/>
    </source>
</evidence>
<evidence type="ECO:0000256" key="1">
    <source>
        <dbReference type="ARBA" id="ARBA00004123"/>
    </source>
</evidence>
<dbReference type="PANTHER" id="PTHR12465">
    <property type="entry name" value="UBIQUITIN SPECIFIC PROTEASE HOMOLOG 49"/>
    <property type="match status" value="1"/>
</dbReference>